<dbReference type="SUPFAM" id="SSF50978">
    <property type="entry name" value="WD40 repeat-like"/>
    <property type="match status" value="1"/>
</dbReference>
<dbReference type="InterPro" id="IPR001680">
    <property type="entry name" value="WD40_rpt"/>
</dbReference>
<dbReference type="PRINTS" id="PR00320">
    <property type="entry name" value="GPROTEINBRPT"/>
</dbReference>
<evidence type="ECO:0000256" key="1">
    <source>
        <dbReference type="ARBA" id="ARBA00022574"/>
    </source>
</evidence>
<dbReference type="InterPro" id="IPR036322">
    <property type="entry name" value="WD40_repeat_dom_sf"/>
</dbReference>
<dbReference type="InterPro" id="IPR019775">
    <property type="entry name" value="WD40_repeat_CS"/>
</dbReference>
<evidence type="ECO:0000313" key="7">
    <source>
        <dbReference type="Proteomes" id="UP001215280"/>
    </source>
</evidence>
<dbReference type="InterPro" id="IPR036537">
    <property type="entry name" value="Adaptor_Cbl_N_dom_sf"/>
</dbReference>
<feature type="repeat" description="WD" evidence="3">
    <location>
        <begin position="890"/>
        <end position="931"/>
    </location>
</feature>
<dbReference type="EMBL" id="JARJLG010000279">
    <property type="protein sequence ID" value="KAJ7720468.1"/>
    <property type="molecule type" value="Genomic_DNA"/>
</dbReference>
<dbReference type="Gene3D" id="2.130.10.10">
    <property type="entry name" value="YVTN repeat-like/Quinoprotein amine dehydrogenase"/>
    <property type="match status" value="3"/>
</dbReference>
<evidence type="ECO:0000256" key="2">
    <source>
        <dbReference type="ARBA" id="ARBA00022737"/>
    </source>
</evidence>
<dbReference type="CDD" id="cd00200">
    <property type="entry name" value="WD40"/>
    <property type="match status" value="1"/>
</dbReference>
<dbReference type="PROSITE" id="PS50294">
    <property type="entry name" value="WD_REPEATS_REGION"/>
    <property type="match status" value="6"/>
</dbReference>
<dbReference type="InterPro" id="IPR015943">
    <property type="entry name" value="WD40/YVTN_repeat-like_dom_sf"/>
</dbReference>
<dbReference type="CDD" id="cd21037">
    <property type="entry name" value="MLKL_NTD"/>
    <property type="match status" value="1"/>
</dbReference>
<feature type="compositionally biased region" description="Polar residues" evidence="4">
    <location>
        <begin position="7"/>
        <end position="16"/>
    </location>
</feature>
<feature type="repeat" description="WD" evidence="3">
    <location>
        <begin position="932"/>
        <end position="973"/>
    </location>
</feature>
<dbReference type="SMART" id="SM00320">
    <property type="entry name" value="WD40"/>
    <property type="match status" value="6"/>
</dbReference>
<feature type="domain" description="Nephrocystin 3-like N-terminal" evidence="5">
    <location>
        <begin position="272"/>
        <end position="445"/>
    </location>
</feature>
<evidence type="ECO:0000256" key="4">
    <source>
        <dbReference type="SAM" id="MobiDB-lite"/>
    </source>
</evidence>
<feature type="repeat" description="WD" evidence="3">
    <location>
        <begin position="1057"/>
        <end position="1091"/>
    </location>
</feature>
<dbReference type="PANTHER" id="PTHR19879">
    <property type="entry name" value="TRANSCRIPTION INITIATION FACTOR TFIID"/>
    <property type="match status" value="1"/>
</dbReference>
<evidence type="ECO:0000256" key="3">
    <source>
        <dbReference type="PROSITE-ProRule" id="PRU00221"/>
    </source>
</evidence>
<gene>
    <name evidence="6" type="ORF">DFH07DRAFT_784405</name>
</gene>
<dbReference type="InterPro" id="IPR056884">
    <property type="entry name" value="NPHP3-like_N"/>
</dbReference>
<dbReference type="AlphaFoldDB" id="A0AAD7MJI7"/>
<feature type="repeat" description="WD" evidence="3">
    <location>
        <begin position="848"/>
        <end position="889"/>
    </location>
</feature>
<protein>
    <recommendedName>
        <fullName evidence="5">Nephrocystin 3-like N-terminal domain-containing protein</fullName>
    </recommendedName>
</protein>
<sequence>MSPAFPASTSRTQSPKSGGVKKVLQSLFRPSSPKTTAADSTPTPSASVSDDSAVPPNPGSSEHSGPRLVIKPPHPLVGDSFQGPDSSTIKKNAKLAWHGFKLVAKDVEEFLDGTPFKIPVAVFNKIIESADAVIDNKESMAELLLPIGQRLGIISKELMSKRLPKDINPLLNRFASTLRSASEELERMHESGLFERILELDKHPNKIQDIFRRVDEATKNFELELNLATFRQANAVKESIDVTRLNSLRPIKEAKYPTLERKPPVKPCVPGTREEVIQDIMSWCKDTSTDSPAVYWLSGMAGTGKSTIAYTICEQLVNGGQASRLAASFFCWRQSEAARKQRNIIPTLAYNLALQLPGFCQALLESRVDADPPSLKNHLETLILKPWDAAVHDRSGLPPLVVVVDVLDEVEVDEDYPATFLEDLIKKIEGHQDHLRGLKFFVTSRRDPRIVTAGRALPPASVCRLEDVDKIIMDSDISTYLRASLPRLDLDQLHRLSDQADGLFIYAATAVRFIIPPLQNPPPTLNIQKDRLQTLLKMWPDKSRRGTEGLLVDRLYEDLLSQYLSSMAEHDQKISLSIVHTAICAEEPIVVSDIPPLLRRPDMDEEDVIAALLPLHAVLYVSSSPARVFSYHKSFTDFMVDPTRFSDQTLAEICCPIPAIQVALTRSCFRLMESLRFNICDLGSSFLNDSEVEGLRKRTHEKIPSTLRYACRHWAVHLSKTPSDDQALRQNIVVDFQRWLEERLLFCQVEAMNLLEMIGECYYALVTARRWLGTYYQGGKGPSRRPHHRGDLVTVFGSSVMSQSTPHLYLSALSASSRDSTLMARWREKCPGIPIITAIVPRGRQLSLLQHEDSVHSVAFSPDGLHAISGSRDCAVRIWDISTGTQLHRLDGHERPVRSVTFSADGLRAISGSQDNTVRVWEVATGTQLHQLVGHEDWVMSVGFSPDGLRAISGSADRTVRIWDVSTETQLHRLDGHQDTVQAASFSPDGLHAISGSDDKTVRIWDATTGKQLYRLAHKASINSIGFSRDGLRAISGSDDKTVQIWDIVTETQLHWLDGHEKRVWSVGFSPDGLHAISGSEDKTVRIWTLSQLGNYFDSFGPFP</sequence>
<dbReference type="Pfam" id="PF24883">
    <property type="entry name" value="NPHP3_N"/>
    <property type="match status" value="1"/>
</dbReference>
<keyword evidence="2" id="KW-0677">Repeat</keyword>
<feature type="region of interest" description="Disordered" evidence="4">
    <location>
        <begin position="1"/>
        <end position="85"/>
    </location>
</feature>
<dbReference type="Proteomes" id="UP001215280">
    <property type="component" value="Unassembled WGS sequence"/>
</dbReference>
<dbReference type="PROSITE" id="PS50082">
    <property type="entry name" value="WD_REPEATS_2"/>
    <property type="match status" value="6"/>
</dbReference>
<name>A0AAD7MJI7_9AGAR</name>
<dbReference type="InterPro" id="IPR020472">
    <property type="entry name" value="WD40_PAC1"/>
</dbReference>
<comment type="caution">
    <text evidence="6">The sequence shown here is derived from an EMBL/GenBank/DDBJ whole genome shotgun (WGS) entry which is preliminary data.</text>
</comment>
<accession>A0AAD7MJI7</accession>
<dbReference type="GO" id="GO:0007166">
    <property type="term" value="P:cell surface receptor signaling pathway"/>
    <property type="evidence" value="ECO:0007669"/>
    <property type="project" value="InterPro"/>
</dbReference>
<feature type="repeat" description="WD" evidence="3">
    <location>
        <begin position="974"/>
        <end position="1015"/>
    </location>
</feature>
<evidence type="ECO:0000313" key="6">
    <source>
        <dbReference type="EMBL" id="KAJ7720468.1"/>
    </source>
</evidence>
<feature type="repeat" description="WD" evidence="3">
    <location>
        <begin position="1015"/>
        <end position="1056"/>
    </location>
</feature>
<organism evidence="6 7">
    <name type="scientific">Mycena maculata</name>
    <dbReference type="NCBI Taxonomy" id="230809"/>
    <lineage>
        <taxon>Eukaryota</taxon>
        <taxon>Fungi</taxon>
        <taxon>Dikarya</taxon>
        <taxon>Basidiomycota</taxon>
        <taxon>Agaricomycotina</taxon>
        <taxon>Agaricomycetes</taxon>
        <taxon>Agaricomycetidae</taxon>
        <taxon>Agaricales</taxon>
        <taxon>Marasmiineae</taxon>
        <taxon>Mycenaceae</taxon>
        <taxon>Mycena</taxon>
    </lineage>
</organism>
<dbReference type="InterPro" id="IPR027417">
    <property type="entry name" value="P-loop_NTPase"/>
</dbReference>
<reference evidence="6" key="1">
    <citation type="submission" date="2023-03" db="EMBL/GenBank/DDBJ databases">
        <title>Massive genome expansion in bonnet fungi (Mycena s.s.) driven by repeated elements and novel gene families across ecological guilds.</title>
        <authorList>
            <consortium name="Lawrence Berkeley National Laboratory"/>
            <person name="Harder C.B."/>
            <person name="Miyauchi S."/>
            <person name="Viragh M."/>
            <person name="Kuo A."/>
            <person name="Thoen E."/>
            <person name="Andreopoulos B."/>
            <person name="Lu D."/>
            <person name="Skrede I."/>
            <person name="Drula E."/>
            <person name="Henrissat B."/>
            <person name="Morin E."/>
            <person name="Kohler A."/>
            <person name="Barry K."/>
            <person name="LaButti K."/>
            <person name="Morin E."/>
            <person name="Salamov A."/>
            <person name="Lipzen A."/>
            <person name="Mereny Z."/>
            <person name="Hegedus B."/>
            <person name="Baldrian P."/>
            <person name="Stursova M."/>
            <person name="Weitz H."/>
            <person name="Taylor A."/>
            <person name="Grigoriev I.V."/>
            <person name="Nagy L.G."/>
            <person name="Martin F."/>
            <person name="Kauserud H."/>
        </authorList>
    </citation>
    <scope>NUCLEOTIDE SEQUENCE</scope>
    <source>
        <strain evidence="6">CBHHK188m</strain>
    </source>
</reference>
<dbReference type="PROSITE" id="PS00678">
    <property type="entry name" value="WD_REPEATS_1"/>
    <property type="match status" value="5"/>
</dbReference>
<dbReference type="Gene3D" id="3.40.50.300">
    <property type="entry name" value="P-loop containing nucleotide triphosphate hydrolases"/>
    <property type="match status" value="1"/>
</dbReference>
<dbReference type="InterPro" id="IPR059179">
    <property type="entry name" value="MLKL-like_MCAfunc"/>
</dbReference>
<keyword evidence="7" id="KW-1185">Reference proteome</keyword>
<keyword evidence="1 3" id="KW-0853">WD repeat</keyword>
<proteinExistence type="predicted"/>
<dbReference type="SUPFAM" id="SSF52540">
    <property type="entry name" value="P-loop containing nucleoside triphosphate hydrolases"/>
    <property type="match status" value="2"/>
</dbReference>
<feature type="compositionally biased region" description="Low complexity" evidence="4">
    <location>
        <begin position="30"/>
        <end position="54"/>
    </location>
</feature>
<dbReference type="Gene3D" id="1.20.930.20">
    <property type="entry name" value="Adaptor protein Cbl, N-terminal domain"/>
    <property type="match status" value="1"/>
</dbReference>
<dbReference type="Pfam" id="PF00400">
    <property type="entry name" value="WD40"/>
    <property type="match status" value="6"/>
</dbReference>
<dbReference type="PANTHER" id="PTHR19879:SF9">
    <property type="entry name" value="TRANSCRIPTION INITIATION FACTOR TFIID SUBUNIT 5"/>
    <property type="match status" value="1"/>
</dbReference>
<evidence type="ECO:0000259" key="5">
    <source>
        <dbReference type="Pfam" id="PF24883"/>
    </source>
</evidence>